<dbReference type="OrthoDB" id="10003803at2"/>
<dbReference type="RefSeq" id="WP_087914270.1">
    <property type="nucleotide sequence ID" value="NZ_CP021780.1"/>
</dbReference>
<proteinExistence type="predicted"/>
<dbReference type="AlphaFoldDB" id="A0A2Z2KNC6"/>
<sequence length="156" mass="18161">MNKKDTRLLPYIVESEKVLQSYNLTDEENDLQLAAIMTEMEKQFGVPWANNENYNKAFPECIALYKFISDARVTYGEDGVFQVGKKVKIVDGLESRGAKAYDVKNVNDSIWYWCMDYTGKFGYAFDKNTIDWTKSEFIYDCKKWKTPLSVIAQYGY</sequence>
<dbReference type="EMBL" id="CP021780">
    <property type="protein sequence ID" value="ASA20248.1"/>
    <property type="molecule type" value="Genomic_DNA"/>
</dbReference>
<gene>
    <name evidence="1" type="ORF">B9T62_05195</name>
</gene>
<reference evidence="1 2" key="1">
    <citation type="submission" date="2017-06" db="EMBL/GenBank/DDBJ databases">
        <title>Complete genome sequence of Paenibacillus donghaensis KCTC 13049T isolated from East Sea sediment, South Korea.</title>
        <authorList>
            <person name="Jung B.K."/>
            <person name="Hong S.-J."/>
            <person name="Shin J.-H."/>
        </authorList>
    </citation>
    <scope>NUCLEOTIDE SEQUENCE [LARGE SCALE GENOMIC DNA]</scope>
    <source>
        <strain evidence="1 2">KCTC 13049</strain>
    </source>
</reference>
<evidence type="ECO:0000313" key="2">
    <source>
        <dbReference type="Proteomes" id="UP000249890"/>
    </source>
</evidence>
<keyword evidence="2" id="KW-1185">Reference proteome</keyword>
<organism evidence="1 2">
    <name type="scientific">Paenibacillus donghaensis</name>
    <dbReference type="NCBI Taxonomy" id="414771"/>
    <lineage>
        <taxon>Bacteria</taxon>
        <taxon>Bacillati</taxon>
        <taxon>Bacillota</taxon>
        <taxon>Bacilli</taxon>
        <taxon>Bacillales</taxon>
        <taxon>Paenibacillaceae</taxon>
        <taxon>Paenibacillus</taxon>
    </lineage>
</organism>
<accession>A0A2Z2KNC6</accession>
<name>A0A2Z2KNC6_9BACL</name>
<dbReference type="Proteomes" id="UP000249890">
    <property type="component" value="Chromosome"/>
</dbReference>
<evidence type="ECO:0000313" key="1">
    <source>
        <dbReference type="EMBL" id="ASA20248.1"/>
    </source>
</evidence>
<protein>
    <submittedName>
        <fullName evidence="1">Uncharacterized protein</fullName>
    </submittedName>
</protein>
<dbReference type="KEGG" id="pdh:B9T62_05195"/>